<dbReference type="Proteomes" id="UP000190166">
    <property type="component" value="Unassembled WGS sequence"/>
</dbReference>
<dbReference type="GO" id="GO:0016787">
    <property type="term" value="F:hydrolase activity"/>
    <property type="evidence" value="ECO:0007669"/>
    <property type="project" value="UniProtKB-KW"/>
</dbReference>
<dbReference type="RefSeq" id="WP_079473220.1">
    <property type="nucleotide sequence ID" value="NZ_FUZZ01000006.1"/>
</dbReference>
<sequence>MKYTYLNILFTGCLLTITLNISGQSEWQKKYSDPKTVQQMFVSPPMFYAPHTFWFWDDTIRDEHFTAAMAEEMMKQGLNPGYAHPRGSMDRLNPAFSSLPYKQYLEKPWFNSFGNAMQAAKNKGFTLGYCDEYDWPSGQAAGRVLAQHPELEAKYLDWKRYKVTEKSTVYYDSTDFAVAGKIAGNAIDAASLRIIGEGSHFKWTAPPGEWVVYTYTKRFHPGIDGGKVNYLDPGLMEVFIPLVHAQYAKKFANDMGKTIPGVFVDNEGDYGWRMAWSEYLAKRYKEMKKQDIRLWLPLLTEKDNNGLFAKARCDWFDVVSDVYNKCYFEPLVNWLKQYNMYYISNLWEESLLLQTAAMGDFMRVTRTATMPGTDCLLMKSQDVHDFKEVQTVAELEDRPFMSEIMGVAGWEQTPAMMKMTINSITSFGINHVVPHGINVNRKIEQDPYPPDWFTENPYWPYLHNWTDFSRRAAFVNRQSKLVADVLLVNPLESIWANAEGFFTHEENFGLLEGKEIWDTLSLEINQVYSDAMRELNKNNIDFLIADKYYLDKGKTGANNSGAKITINDHNFSAIVLPPACVISHAVSGKILEFAKKGGVVLLLGTTPEGSPEKGMKDALIISQMNALKRLPNVIDLSGDKDRLSKMVTALNERVRPQIRLENSGRLYTAHRTISNNHFYWLANNSDTVRNFSAWFRDGDGMAQIWNCETGERTPVAYVKEKGYNKVKMTLQPYEGYWLVFEPGTSDMNPLVQHESDLKEIKLDDKWTISYPGKDTVYKTTATSFTLAGNGLSEDLMLLAYNDSKWKYTSFMTAQKRNGDGQKDEIKDNDATGYRYWRVNIPVGAKTVVFPDNMIGTTVWMDGVKTDVAAASIDLPADARLLSFARSVKSEQTLTAPLKFIVGSKANCPLQSWYAYGLQQYSGYIDYEIPVVLKDVNTRTTIDLGDVKYMAEVFVNDKPVGDRLWAPFVFDISKYLQEGENKIRIRVGNLMVNEMWMKSDLGKLRTWGWVGVPDFSKYDAGLLGPVKLIQAK</sequence>
<dbReference type="InterPro" id="IPR053161">
    <property type="entry name" value="Ulvan_degrading_GH"/>
</dbReference>
<accession>A0A1T5PBJ9</accession>
<dbReference type="STRING" id="393003.SAMN05660461_5956"/>
<dbReference type="InterPro" id="IPR008979">
    <property type="entry name" value="Galactose-bd-like_sf"/>
</dbReference>
<evidence type="ECO:0000313" key="2">
    <source>
        <dbReference type="Proteomes" id="UP000190166"/>
    </source>
</evidence>
<dbReference type="PANTHER" id="PTHR36848:SF2">
    <property type="entry name" value="SECRETED PROTEIN"/>
    <property type="match status" value="1"/>
</dbReference>
<protein>
    <submittedName>
        <fullName evidence="1">Glycosyl hydrolases family 2, sugar binding domain</fullName>
    </submittedName>
</protein>
<organism evidence="1 2">
    <name type="scientific">Chitinophaga ginsengisegetis</name>
    <dbReference type="NCBI Taxonomy" id="393003"/>
    <lineage>
        <taxon>Bacteria</taxon>
        <taxon>Pseudomonadati</taxon>
        <taxon>Bacteroidota</taxon>
        <taxon>Chitinophagia</taxon>
        <taxon>Chitinophagales</taxon>
        <taxon>Chitinophagaceae</taxon>
        <taxon>Chitinophaga</taxon>
    </lineage>
</organism>
<dbReference type="Pfam" id="PF17132">
    <property type="entry name" value="Glyco_hydro_106"/>
    <property type="match status" value="2"/>
</dbReference>
<gene>
    <name evidence="1" type="ORF">SAMN05660461_5956</name>
</gene>
<dbReference type="EMBL" id="FUZZ01000006">
    <property type="protein sequence ID" value="SKD10056.1"/>
    <property type="molecule type" value="Genomic_DNA"/>
</dbReference>
<evidence type="ECO:0000313" key="1">
    <source>
        <dbReference type="EMBL" id="SKD10056.1"/>
    </source>
</evidence>
<name>A0A1T5PBJ9_9BACT</name>
<dbReference type="Gene3D" id="2.60.120.260">
    <property type="entry name" value="Galactose-binding domain-like"/>
    <property type="match status" value="1"/>
</dbReference>
<keyword evidence="2" id="KW-1185">Reference proteome</keyword>
<dbReference type="AlphaFoldDB" id="A0A1T5PBJ9"/>
<dbReference type="SUPFAM" id="SSF49785">
    <property type="entry name" value="Galactose-binding domain-like"/>
    <property type="match status" value="1"/>
</dbReference>
<proteinExistence type="predicted"/>
<dbReference type="PANTHER" id="PTHR36848">
    <property type="entry name" value="DNA-BINDING PROTEIN (PUTATIVE SECRETED PROTEIN)-RELATED"/>
    <property type="match status" value="1"/>
</dbReference>
<dbReference type="NCBIfam" id="NF045579">
    <property type="entry name" value="rhamnoside_JR"/>
    <property type="match status" value="1"/>
</dbReference>
<reference evidence="1 2" key="1">
    <citation type="submission" date="2017-02" db="EMBL/GenBank/DDBJ databases">
        <authorList>
            <person name="Peterson S.W."/>
        </authorList>
    </citation>
    <scope>NUCLEOTIDE SEQUENCE [LARGE SCALE GENOMIC DNA]</scope>
    <source>
        <strain evidence="1 2">DSM 18108</strain>
    </source>
</reference>
<keyword evidence="1" id="KW-0378">Hydrolase</keyword>